<dbReference type="EMBL" id="SMAK01000015">
    <property type="protein sequence ID" value="TCT04538.1"/>
    <property type="molecule type" value="Genomic_DNA"/>
</dbReference>
<feature type="region of interest" description="Disordered" evidence="1">
    <location>
        <begin position="47"/>
        <end position="75"/>
    </location>
</feature>
<sequence length="174" mass="19536">MAISQKVEARALSADERELVEKSHHPMLQEIPDAELASLVKLVRERRDKAQAQANRRRREMRGKGAPKGATASAVDDGSRLKFAVLASTVRRLNSEVERRRRLAARAELADNARKALMMKRAAAADQGPDFNRRHAREGMRNIANRRAESLVNPMERGRQRKAGAVAQARRDAR</sequence>
<feature type="region of interest" description="Disordered" evidence="1">
    <location>
        <begin position="144"/>
        <end position="174"/>
    </location>
</feature>
<protein>
    <submittedName>
        <fullName evidence="2">Uncharacterized protein</fullName>
    </submittedName>
</protein>
<dbReference type="Proteomes" id="UP000295678">
    <property type="component" value="Unassembled WGS sequence"/>
</dbReference>
<dbReference type="RefSeq" id="WP_132807799.1">
    <property type="nucleotide sequence ID" value="NZ_SMAK01000015.1"/>
</dbReference>
<gene>
    <name evidence="2" type="ORF">EDC22_11518</name>
</gene>
<evidence type="ECO:0000313" key="2">
    <source>
        <dbReference type="EMBL" id="TCT04538.1"/>
    </source>
</evidence>
<proteinExistence type="predicted"/>
<dbReference type="AlphaFoldDB" id="A0A4V2UXR9"/>
<evidence type="ECO:0000313" key="3">
    <source>
        <dbReference type="Proteomes" id="UP000295678"/>
    </source>
</evidence>
<comment type="caution">
    <text evidence="2">The sequence shown here is derived from an EMBL/GenBank/DDBJ whole genome shotgun (WGS) entry which is preliminary data.</text>
</comment>
<reference evidence="2 3" key="1">
    <citation type="submission" date="2019-03" db="EMBL/GenBank/DDBJ databases">
        <title>Genomic Encyclopedia of Type Strains, Phase IV (KMG-IV): sequencing the most valuable type-strain genomes for metagenomic binning, comparative biology and taxonomic classification.</title>
        <authorList>
            <person name="Goeker M."/>
        </authorList>
    </citation>
    <scope>NUCLEOTIDE SEQUENCE [LARGE SCALE GENOMIC DNA]</scope>
    <source>
        <strain evidence="2 3">DSM 19345</strain>
    </source>
</reference>
<accession>A0A4V2UXR9</accession>
<name>A0A4V2UXR9_9HYPH</name>
<dbReference type="OrthoDB" id="7949760at2"/>
<evidence type="ECO:0000256" key="1">
    <source>
        <dbReference type="SAM" id="MobiDB-lite"/>
    </source>
</evidence>
<organism evidence="2 3">
    <name type="scientific">Tepidamorphus gemmatus</name>
    <dbReference type="NCBI Taxonomy" id="747076"/>
    <lineage>
        <taxon>Bacteria</taxon>
        <taxon>Pseudomonadati</taxon>
        <taxon>Pseudomonadota</taxon>
        <taxon>Alphaproteobacteria</taxon>
        <taxon>Hyphomicrobiales</taxon>
        <taxon>Tepidamorphaceae</taxon>
        <taxon>Tepidamorphus</taxon>
    </lineage>
</organism>
<keyword evidence="3" id="KW-1185">Reference proteome</keyword>